<dbReference type="OrthoDB" id="7054557at2"/>
<dbReference type="AlphaFoldDB" id="A0A4S2HDT2"/>
<comment type="caution">
    <text evidence="2">The sequence shown here is derived from an EMBL/GenBank/DDBJ whole genome shotgun (WGS) entry which is preliminary data.</text>
</comment>
<keyword evidence="3" id="KW-1185">Reference proteome</keyword>
<evidence type="ECO:0000259" key="1">
    <source>
        <dbReference type="Pfam" id="PF00043"/>
    </source>
</evidence>
<dbReference type="SUPFAM" id="SSF52833">
    <property type="entry name" value="Thioredoxin-like"/>
    <property type="match status" value="1"/>
</dbReference>
<dbReference type="SUPFAM" id="SSF47616">
    <property type="entry name" value="GST C-terminal domain-like"/>
    <property type="match status" value="1"/>
</dbReference>
<reference evidence="2 3" key="1">
    <citation type="journal article" date="2013" name="Int. J. Syst. Evol. Microbiol.">
        <title>Marinicauda pacifica gen. nov., sp. nov., a prosthecate alphaproteobacterium of the family Hyphomonadaceae isolated from deep seawater.</title>
        <authorList>
            <person name="Zhang X.Y."/>
            <person name="Li G.W."/>
            <person name="Wang C.S."/>
            <person name="Zhang Y.J."/>
            <person name="Xu X.W."/>
            <person name="Li H."/>
            <person name="Liu A."/>
            <person name="Liu C."/>
            <person name="Xie B.B."/>
            <person name="Qin Q.L."/>
            <person name="Xu Z."/>
            <person name="Chen X.L."/>
            <person name="Zhou B.C."/>
            <person name="Zhang Y.Z."/>
        </authorList>
    </citation>
    <scope>NUCLEOTIDE SEQUENCE [LARGE SCALE GENOMIC DNA]</scope>
    <source>
        <strain evidence="2 3">P-1 km-3</strain>
    </source>
</reference>
<dbReference type="CDD" id="cd00570">
    <property type="entry name" value="GST_N_family"/>
    <property type="match status" value="1"/>
</dbReference>
<dbReference type="EMBL" id="SRXV01000001">
    <property type="protein sequence ID" value="TGY94207.1"/>
    <property type="molecule type" value="Genomic_DNA"/>
</dbReference>
<feature type="domain" description="Glutathione S-transferase C-terminal" evidence="1">
    <location>
        <begin position="158"/>
        <end position="230"/>
    </location>
</feature>
<dbReference type="InterPro" id="IPR036249">
    <property type="entry name" value="Thioredoxin-like_sf"/>
</dbReference>
<keyword evidence="2" id="KW-0808">Transferase</keyword>
<dbReference type="Proteomes" id="UP000305451">
    <property type="component" value="Unassembled WGS sequence"/>
</dbReference>
<evidence type="ECO:0000313" key="2">
    <source>
        <dbReference type="EMBL" id="TGY94207.1"/>
    </source>
</evidence>
<proteinExistence type="predicted"/>
<dbReference type="GO" id="GO:0016740">
    <property type="term" value="F:transferase activity"/>
    <property type="evidence" value="ECO:0007669"/>
    <property type="project" value="UniProtKB-KW"/>
</dbReference>
<organism evidence="2 3">
    <name type="scientific">Marinicauda pacifica</name>
    <dbReference type="NCBI Taxonomy" id="1133559"/>
    <lineage>
        <taxon>Bacteria</taxon>
        <taxon>Pseudomonadati</taxon>
        <taxon>Pseudomonadota</taxon>
        <taxon>Alphaproteobacteria</taxon>
        <taxon>Maricaulales</taxon>
        <taxon>Maricaulaceae</taxon>
        <taxon>Marinicauda</taxon>
    </lineage>
</organism>
<accession>A0A4S2HDT2</accession>
<name>A0A4S2HDT2_9PROT</name>
<dbReference type="Gene3D" id="1.20.1050.10">
    <property type="match status" value="1"/>
</dbReference>
<gene>
    <name evidence="2" type="ORF">E5162_02720</name>
</gene>
<evidence type="ECO:0000313" key="3">
    <source>
        <dbReference type="Proteomes" id="UP000305451"/>
    </source>
</evidence>
<dbReference type="Pfam" id="PF00043">
    <property type="entry name" value="GST_C"/>
    <property type="match status" value="1"/>
</dbReference>
<dbReference type="InterPro" id="IPR036282">
    <property type="entry name" value="Glutathione-S-Trfase_C_sf"/>
</dbReference>
<sequence>MRAYKLITAFGSPASLKTRAFLRWANVPVRETEASALVLKSAVRPRLKSVRVPVLVTPSNEALSDPRLIQDWIGQHEPGPSLTPGYGHHRFVSRLLENFADEVLSPATVFVSWNSDMEQATARMGASLYPDLDEKQQMRQARLLSAQLMHALDVRGFGKAEADQSRSLITSVISILDRHFENNAFILGNSPCHADFAIFGALAILRETPATRDMLAKAENVRRWLAEVNAPFETRDGDFRKAYTLPESLNELVMLAAEHFLPQALEACDAVADWADCNPGNMQLPATLSAAKRSEAGQRQRRGHVRAEAQWLLQRLLETLGEDLPRVEAEARDELLLAMGYEGLKNFEPERTVLQTHHVFRVDLRTRRDSGASHQSTEQAGYALMKAREAAGDSREFDRVIMG</sequence>
<dbReference type="Gene3D" id="3.40.30.10">
    <property type="entry name" value="Glutaredoxin"/>
    <property type="match status" value="1"/>
</dbReference>
<protein>
    <submittedName>
        <fullName evidence="2">Glutathione S-transferase family protein</fullName>
    </submittedName>
</protein>
<dbReference type="InterPro" id="IPR004046">
    <property type="entry name" value="GST_C"/>
</dbReference>
<dbReference type="RefSeq" id="WP_135943403.1">
    <property type="nucleotide sequence ID" value="NZ_BMEI01000001.1"/>
</dbReference>